<dbReference type="InterPro" id="IPR036884">
    <property type="entry name" value="2Fe-2S-bd_dom_sf"/>
</dbReference>
<feature type="domain" description="[2Fe-2S]-binding" evidence="8">
    <location>
        <begin position="79"/>
        <end position="153"/>
    </location>
</feature>
<feature type="region of interest" description="Disordered" evidence="6">
    <location>
        <begin position="159"/>
        <end position="201"/>
    </location>
</feature>
<dbReference type="InterPro" id="IPR001041">
    <property type="entry name" value="2Fe-2S_ferredoxin-type"/>
</dbReference>
<dbReference type="PANTHER" id="PTHR44379:SF5">
    <property type="entry name" value="OXIDOREDUCTASE WITH IRON-SULFUR SUBUNIT"/>
    <property type="match status" value="1"/>
</dbReference>
<dbReference type="SUPFAM" id="SSF54292">
    <property type="entry name" value="2Fe-2S ferredoxin-like"/>
    <property type="match status" value="1"/>
</dbReference>
<evidence type="ECO:0000313" key="9">
    <source>
        <dbReference type="EMBL" id="GIJ75215.1"/>
    </source>
</evidence>
<keyword evidence="2" id="KW-0479">Metal-binding</keyword>
<evidence type="ECO:0000256" key="2">
    <source>
        <dbReference type="ARBA" id="ARBA00022723"/>
    </source>
</evidence>
<proteinExistence type="predicted"/>
<dbReference type="GO" id="GO:0016491">
    <property type="term" value="F:oxidoreductase activity"/>
    <property type="evidence" value="ECO:0007669"/>
    <property type="project" value="UniProtKB-KW"/>
</dbReference>
<dbReference type="InterPro" id="IPR012675">
    <property type="entry name" value="Beta-grasp_dom_sf"/>
</dbReference>
<protein>
    <submittedName>
        <fullName evidence="9">Carbon-monoxide dehydrogenase small subunit</fullName>
    </submittedName>
</protein>
<evidence type="ECO:0000256" key="4">
    <source>
        <dbReference type="ARBA" id="ARBA00023004"/>
    </source>
</evidence>
<organism evidence="9 10">
    <name type="scientific">Virgisporangium ochraceum</name>
    <dbReference type="NCBI Taxonomy" id="65505"/>
    <lineage>
        <taxon>Bacteria</taxon>
        <taxon>Bacillati</taxon>
        <taxon>Actinomycetota</taxon>
        <taxon>Actinomycetes</taxon>
        <taxon>Micromonosporales</taxon>
        <taxon>Micromonosporaceae</taxon>
        <taxon>Virgisporangium</taxon>
    </lineage>
</organism>
<dbReference type="Gene3D" id="1.10.150.120">
    <property type="entry name" value="[2Fe-2S]-binding domain"/>
    <property type="match status" value="1"/>
</dbReference>
<reference evidence="9" key="1">
    <citation type="submission" date="2021-01" db="EMBL/GenBank/DDBJ databases">
        <title>Whole genome shotgun sequence of Virgisporangium ochraceum NBRC 16418.</title>
        <authorList>
            <person name="Komaki H."/>
            <person name="Tamura T."/>
        </authorList>
    </citation>
    <scope>NUCLEOTIDE SEQUENCE</scope>
    <source>
        <strain evidence="9">NBRC 16418</strain>
    </source>
</reference>
<dbReference type="FunFam" id="1.10.150.120:FF:000003">
    <property type="entry name" value="Carbon monoxide dehydrogenase, small subunit"/>
    <property type="match status" value="1"/>
</dbReference>
<keyword evidence="4" id="KW-0408">Iron</keyword>
<evidence type="ECO:0000256" key="5">
    <source>
        <dbReference type="ARBA" id="ARBA00023014"/>
    </source>
</evidence>
<accession>A0A8J4A8C1</accession>
<feature type="compositionally biased region" description="Low complexity" evidence="6">
    <location>
        <begin position="192"/>
        <end position="201"/>
    </location>
</feature>
<evidence type="ECO:0000256" key="6">
    <source>
        <dbReference type="SAM" id="MobiDB-lite"/>
    </source>
</evidence>
<feature type="domain" description="2Fe-2S ferredoxin-type" evidence="7">
    <location>
        <begin position="7"/>
        <end position="57"/>
    </location>
</feature>
<sequence>MTRISVTVDGVRYDDDVEPRTLLVHHLRDQLGKIGTVVGCDTSNCGACTILMTNADGQRCGVKSCSVLAVQADGSEVTTIEGLAGPENSLHPVQKAFHEKHALQCGFCTPGMIMAAVDLLTENPDPTDAEIREGLEGNLCRCTGYQNIVRAVRAAAEAMRTAEPAPSTPEAPEAALPDGGLPKAEPSKGGVPEEVVPVPAP</sequence>
<evidence type="ECO:0000256" key="1">
    <source>
        <dbReference type="ARBA" id="ARBA00022714"/>
    </source>
</evidence>
<dbReference type="InterPro" id="IPR036010">
    <property type="entry name" value="2Fe-2S_ferredoxin-like_sf"/>
</dbReference>
<comment type="caution">
    <text evidence="9">The sequence shown here is derived from an EMBL/GenBank/DDBJ whole genome shotgun (WGS) entry which is preliminary data.</text>
</comment>
<dbReference type="GO" id="GO:0046872">
    <property type="term" value="F:metal ion binding"/>
    <property type="evidence" value="ECO:0007669"/>
    <property type="project" value="UniProtKB-KW"/>
</dbReference>
<name>A0A8J4A8C1_9ACTN</name>
<dbReference type="InterPro" id="IPR002888">
    <property type="entry name" value="2Fe-2S-bd"/>
</dbReference>
<dbReference type="EMBL" id="BOPH01000151">
    <property type="protein sequence ID" value="GIJ75215.1"/>
    <property type="molecule type" value="Genomic_DNA"/>
</dbReference>
<keyword evidence="10" id="KW-1185">Reference proteome</keyword>
<keyword evidence="5" id="KW-0411">Iron-sulfur</keyword>
<evidence type="ECO:0000313" key="10">
    <source>
        <dbReference type="Proteomes" id="UP000635606"/>
    </source>
</evidence>
<gene>
    <name evidence="9" type="primary">coxS_2</name>
    <name evidence="9" type="ORF">Voc01_101320</name>
</gene>
<dbReference type="InterPro" id="IPR051452">
    <property type="entry name" value="Diverse_Oxidoreductases"/>
</dbReference>
<dbReference type="GO" id="GO:0051537">
    <property type="term" value="F:2 iron, 2 sulfur cluster binding"/>
    <property type="evidence" value="ECO:0007669"/>
    <property type="project" value="UniProtKB-KW"/>
</dbReference>
<dbReference type="Proteomes" id="UP000635606">
    <property type="component" value="Unassembled WGS sequence"/>
</dbReference>
<dbReference type="RefSeq" id="WP_203934980.1">
    <property type="nucleotide sequence ID" value="NZ_BOPH01000151.1"/>
</dbReference>
<dbReference type="Pfam" id="PF00111">
    <property type="entry name" value="Fer2"/>
    <property type="match status" value="1"/>
</dbReference>
<keyword evidence="3" id="KW-0560">Oxidoreductase</keyword>
<dbReference type="SUPFAM" id="SSF47741">
    <property type="entry name" value="CO dehydrogenase ISP C-domain like"/>
    <property type="match status" value="1"/>
</dbReference>
<dbReference type="Gene3D" id="3.10.20.30">
    <property type="match status" value="1"/>
</dbReference>
<dbReference type="PANTHER" id="PTHR44379">
    <property type="entry name" value="OXIDOREDUCTASE WITH IRON-SULFUR SUBUNIT"/>
    <property type="match status" value="1"/>
</dbReference>
<evidence type="ECO:0000259" key="8">
    <source>
        <dbReference type="Pfam" id="PF01799"/>
    </source>
</evidence>
<feature type="compositionally biased region" description="Low complexity" evidence="6">
    <location>
        <begin position="159"/>
        <end position="177"/>
    </location>
</feature>
<evidence type="ECO:0000259" key="7">
    <source>
        <dbReference type="Pfam" id="PF00111"/>
    </source>
</evidence>
<evidence type="ECO:0000256" key="3">
    <source>
        <dbReference type="ARBA" id="ARBA00023002"/>
    </source>
</evidence>
<dbReference type="Pfam" id="PF01799">
    <property type="entry name" value="Fer2_2"/>
    <property type="match status" value="1"/>
</dbReference>
<dbReference type="AlphaFoldDB" id="A0A8J4A8C1"/>
<keyword evidence="1" id="KW-0001">2Fe-2S</keyword>